<evidence type="ECO:0000313" key="1">
    <source>
        <dbReference type="EMBL" id="WZN60807.1"/>
    </source>
</evidence>
<dbReference type="AlphaFoldDB" id="A0AAX4P3B8"/>
<organism evidence="1 2">
    <name type="scientific">Chloropicon roscoffensis</name>
    <dbReference type="NCBI Taxonomy" id="1461544"/>
    <lineage>
        <taxon>Eukaryota</taxon>
        <taxon>Viridiplantae</taxon>
        <taxon>Chlorophyta</taxon>
        <taxon>Chloropicophyceae</taxon>
        <taxon>Chloropicales</taxon>
        <taxon>Chloropicaceae</taxon>
        <taxon>Chloropicon</taxon>
    </lineage>
</organism>
<protein>
    <submittedName>
        <fullName evidence="1">Uncharacterized protein</fullName>
    </submittedName>
</protein>
<dbReference type="Proteomes" id="UP001472866">
    <property type="component" value="Chromosome 03"/>
</dbReference>
<name>A0AAX4P3B8_9CHLO</name>
<gene>
    <name evidence="1" type="ORF">HKI87_03g23410</name>
</gene>
<accession>A0AAX4P3B8</accession>
<sequence length="112" mass="12573">MVAEGRAEMDEAEVAFDRALLQKRGQIRRRAIRELERAAPHPVKLRKLASIVLGDETVLSKSLRGAGSWATLSKREPKIMMALTIALRGSRRVRVDRNAVASLARRKSEKNK</sequence>
<keyword evidence="2" id="KW-1185">Reference proteome</keyword>
<evidence type="ECO:0000313" key="2">
    <source>
        <dbReference type="Proteomes" id="UP001472866"/>
    </source>
</evidence>
<reference evidence="1 2" key="1">
    <citation type="submission" date="2024-03" db="EMBL/GenBank/DDBJ databases">
        <title>Complete genome sequence of the green alga Chloropicon roscoffensis RCC1871.</title>
        <authorList>
            <person name="Lemieux C."/>
            <person name="Pombert J.-F."/>
            <person name="Otis C."/>
            <person name="Turmel M."/>
        </authorList>
    </citation>
    <scope>NUCLEOTIDE SEQUENCE [LARGE SCALE GENOMIC DNA]</scope>
    <source>
        <strain evidence="1 2">RCC1871</strain>
    </source>
</reference>
<proteinExistence type="predicted"/>
<dbReference type="EMBL" id="CP151503">
    <property type="protein sequence ID" value="WZN60807.1"/>
    <property type="molecule type" value="Genomic_DNA"/>
</dbReference>